<keyword evidence="1" id="KW-0732">Signal</keyword>
<evidence type="ECO:0008006" key="4">
    <source>
        <dbReference type="Google" id="ProtNLM"/>
    </source>
</evidence>
<proteinExistence type="predicted"/>
<accession>A0ABV3MDU6</accession>
<evidence type="ECO:0000256" key="1">
    <source>
        <dbReference type="SAM" id="SignalP"/>
    </source>
</evidence>
<dbReference type="EMBL" id="JBFDTB010000017">
    <property type="protein sequence ID" value="MEW3466621.1"/>
    <property type="molecule type" value="Genomic_DNA"/>
</dbReference>
<dbReference type="Proteomes" id="UP001554047">
    <property type="component" value="Unassembled WGS sequence"/>
</dbReference>
<protein>
    <recommendedName>
        <fullName evidence="4">WxL domain-containing protein</fullName>
    </recommendedName>
</protein>
<sequence>MKKTLLASTAILALSAIGFTNTAHATEDSTKPVNVHEGQVSRSLTLTTPDVTTVDFNFDEITFGPEQPNGTLAPQDFSVTYDIQNRTFANIAERYKIRVSTDGAGLDANIKDTSEKDFDISETNSGTRNTGVVIIEATLDPTVFDDSRSDEYKITVSLIDSTTIEP</sequence>
<evidence type="ECO:0000313" key="3">
    <source>
        <dbReference type="Proteomes" id="UP001554047"/>
    </source>
</evidence>
<comment type="caution">
    <text evidence="2">The sequence shown here is derived from an EMBL/GenBank/DDBJ whole genome shotgun (WGS) entry which is preliminary data.</text>
</comment>
<organism evidence="2 3">
    <name type="scientific">Enterococcus entomosocium</name>
    <dbReference type="NCBI Taxonomy" id="3034352"/>
    <lineage>
        <taxon>Bacteria</taxon>
        <taxon>Bacillati</taxon>
        <taxon>Bacillota</taxon>
        <taxon>Bacilli</taxon>
        <taxon>Lactobacillales</taxon>
        <taxon>Enterococcaceae</taxon>
        <taxon>Enterococcus</taxon>
    </lineage>
</organism>
<reference evidence="2 3" key="1">
    <citation type="submission" date="2024-05" db="EMBL/GenBank/DDBJ databases">
        <title>Human gut microbiome strain richness.</title>
        <authorList>
            <person name="Chen-Liaw A."/>
        </authorList>
    </citation>
    <scope>NUCLEOTIDE SEQUENCE [LARGE SCALE GENOMIC DNA]</scope>
    <source>
        <strain evidence="2 3">J1100102st1_G3_J1100102_180507</strain>
    </source>
</reference>
<evidence type="ECO:0000313" key="2">
    <source>
        <dbReference type="EMBL" id="MEW3466621.1"/>
    </source>
</evidence>
<feature type="signal peptide" evidence="1">
    <location>
        <begin position="1"/>
        <end position="25"/>
    </location>
</feature>
<name>A0ABV3MDU6_9ENTE</name>
<keyword evidence="3" id="KW-1185">Reference proteome</keyword>
<feature type="chain" id="PRO_5046122196" description="WxL domain-containing protein" evidence="1">
    <location>
        <begin position="26"/>
        <end position="166"/>
    </location>
</feature>
<dbReference type="RefSeq" id="WP_196044691.1">
    <property type="nucleotide sequence ID" value="NZ_JBDKDV010000015.1"/>
</dbReference>
<gene>
    <name evidence="2" type="ORF">AB1I55_11010</name>
</gene>